<sequence length="310" mass="35752">MGKRSKQVDNGVAAELKSPKKRQKKAAEPEPEEEECFREKSEDVHDVEGSGDDAGLPELKTSQLPPMEMYKFCKNLVEQNENEKHRKGNSILKESDAQLYPGSYSDLKQIQHELRRYYREAVVIGNVSFSDVCKTIADHIAQPDYVTKLPNFPVKPKNSYMLFLSKQNKAGRRGLPSKELTALYNKNAEEKNECDEEAKKMELAYIDQLRQFLHDNEELLPEHSQYVQSKIVKLVKKHEAKKPKNNDSPTKKAKKGTKAKMTAFDYFKQSKKNKYTDLDEETREAKLRKKFEKLGDDVKSVYEELEANQA</sequence>
<organism evidence="2 3">
    <name type="scientific">Steinernema hermaphroditum</name>
    <dbReference type="NCBI Taxonomy" id="289476"/>
    <lineage>
        <taxon>Eukaryota</taxon>
        <taxon>Metazoa</taxon>
        <taxon>Ecdysozoa</taxon>
        <taxon>Nematoda</taxon>
        <taxon>Chromadorea</taxon>
        <taxon>Rhabditida</taxon>
        <taxon>Tylenchina</taxon>
        <taxon>Panagrolaimomorpha</taxon>
        <taxon>Strongyloidoidea</taxon>
        <taxon>Steinernematidae</taxon>
        <taxon>Steinernema</taxon>
    </lineage>
</organism>
<reference evidence="2" key="1">
    <citation type="submission" date="2023-06" db="EMBL/GenBank/DDBJ databases">
        <title>Genomic analysis of the entomopathogenic nematode Steinernema hermaphroditum.</title>
        <authorList>
            <person name="Schwarz E.M."/>
            <person name="Heppert J.K."/>
            <person name="Baniya A."/>
            <person name="Schwartz H.T."/>
            <person name="Tan C.-H."/>
            <person name="Antoshechkin I."/>
            <person name="Sternberg P.W."/>
            <person name="Goodrich-Blair H."/>
            <person name="Dillman A.R."/>
        </authorList>
    </citation>
    <scope>NUCLEOTIDE SEQUENCE</scope>
    <source>
        <strain evidence="2">PS9179</strain>
        <tissue evidence="2">Whole animal</tissue>
    </source>
</reference>
<keyword evidence="3" id="KW-1185">Reference proteome</keyword>
<dbReference type="InterPro" id="IPR036910">
    <property type="entry name" value="HMG_box_dom_sf"/>
</dbReference>
<gene>
    <name evidence="2" type="ORF">QR680_005525</name>
</gene>
<protein>
    <submittedName>
        <fullName evidence="2">Uncharacterized protein</fullName>
    </submittedName>
</protein>
<dbReference type="EMBL" id="JAUCMV010000003">
    <property type="protein sequence ID" value="KAK0411169.1"/>
    <property type="molecule type" value="Genomic_DNA"/>
</dbReference>
<name>A0AA39LVT7_9BILA</name>
<comment type="caution">
    <text evidence="2">The sequence shown here is derived from an EMBL/GenBank/DDBJ whole genome shotgun (WGS) entry which is preliminary data.</text>
</comment>
<evidence type="ECO:0000256" key="1">
    <source>
        <dbReference type="SAM" id="MobiDB-lite"/>
    </source>
</evidence>
<evidence type="ECO:0000313" key="2">
    <source>
        <dbReference type="EMBL" id="KAK0411169.1"/>
    </source>
</evidence>
<accession>A0AA39LVT7</accession>
<feature type="region of interest" description="Disordered" evidence="1">
    <location>
        <begin position="1"/>
        <end position="60"/>
    </location>
</feature>
<dbReference type="Proteomes" id="UP001175271">
    <property type="component" value="Unassembled WGS sequence"/>
</dbReference>
<dbReference type="AlphaFoldDB" id="A0AA39LVT7"/>
<feature type="compositionally biased region" description="Basic and acidic residues" evidence="1">
    <location>
        <begin position="37"/>
        <end position="48"/>
    </location>
</feature>
<dbReference type="SUPFAM" id="SSF47095">
    <property type="entry name" value="HMG-box"/>
    <property type="match status" value="1"/>
</dbReference>
<evidence type="ECO:0000313" key="3">
    <source>
        <dbReference type="Proteomes" id="UP001175271"/>
    </source>
</evidence>
<proteinExistence type="predicted"/>
<feature type="region of interest" description="Disordered" evidence="1">
    <location>
        <begin position="237"/>
        <end position="257"/>
    </location>
</feature>